<gene>
    <name evidence="4" type="ORF">N1851_016951</name>
</gene>
<dbReference type="PROSITE" id="PS50158">
    <property type="entry name" value="ZF_CCHC"/>
    <property type="match status" value="1"/>
</dbReference>
<name>A0AA47MR44_MERPO</name>
<dbReference type="Pfam" id="PF00098">
    <property type="entry name" value="zf-CCHC"/>
    <property type="match status" value="1"/>
</dbReference>
<keyword evidence="1" id="KW-0479">Metal-binding</keyword>
<dbReference type="InterPro" id="IPR001878">
    <property type="entry name" value="Znf_CCHC"/>
</dbReference>
<evidence type="ECO:0000256" key="2">
    <source>
        <dbReference type="SAM" id="MobiDB-lite"/>
    </source>
</evidence>
<accession>A0AA47MR44</accession>
<sequence>MAKLIEGLKADVLEVKKMFNETLEASMSRPSADTRLTPAARWVRGCQACREAQVGDTCRHCYRCGQEGHLSRGCRQNRSVPGNGRGLLSRDPQ</sequence>
<feature type="domain" description="CCHC-type" evidence="3">
    <location>
        <begin position="61"/>
        <end position="76"/>
    </location>
</feature>
<feature type="region of interest" description="Disordered" evidence="2">
    <location>
        <begin position="68"/>
        <end position="93"/>
    </location>
</feature>
<evidence type="ECO:0000313" key="5">
    <source>
        <dbReference type="Proteomes" id="UP001174136"/>
    </source>
</evidence>
<evidence type="ECO:0000259" key="3">
    <source>
        <dbReference type="PROSITE" id="PS50158"/>
    </source>
</evidence>
<protein>
    <recommendedName>
        <fullName evidence="3">CCHC-type domain-containing protein</fullName>
    </recommendedName>
</protein>
<organism evidence="4 5">
    <name type="scientific">Merluccius polli</name>
    <name type="common">Benguela hake</name>
    <name type="synonym">Merluccius cadenati</name>
    <dbReference type="NCBI Taxonomy" id="89951"/>
    <lineage>
        <taxon>Eukaryota</taxon>
        <taxon>Metazoa</taxon>
        <taxon>Chordata</taxon>
        <taxon>Craniata</taxon>
        <taxon>Vertebrata</taxon>
        <taxon>Euteleostomi</taxon>
        <taxon>Actinopterygii</taxon>
        <taxon>Neopterygii</taxon>
        <taxon>Teleostei</taxon>
        <taxon>Neoteleostei</taxon>
        <taxon>Acanthomorphata</taxon>
        <taxon>Zeiogadaria</taxon>
        <taxon>Gadariae</taxon>
        <taxon>Gadiformes</taxon>
        <taxon>Gadoidei</taxon>
        <taxon>Merlucciidae</taxon>
        <taxon>Merluccius</taxon>
    </lineage>
</organism>
<dbReference type="SUPFAM" id="SSF57756">
    <property type="entry name" value="Retrovirus zinc finger-like domains"/>
    <property type="match status" value="1"/>
</dbReference>
<dbReference type="SMART" id="SM00343">
    <property type="entry name" value="ZnF_C2HC"/>
    <property type="match status" value="1"/>
</dbReference>
<dbReference type="AlphaFoldDB" id="A0AA47MR44"/>
<proteinExistence type="predicted"/>
<keyword evidence="5" id="KW-1185">Reference proteome</keyword>
<keyword evidence="1" id="KW-0863">Zinc-finger</keyword>
<keyword evidence="1" id="KW-0862">Zinc</keyword>
<dbReference type="Gene3D" id="4.10.60.10">
    <property type="entry name" value="Zinc finger, CCHC-type"/>
    <property type="match status" value="1"/>
</dbReference>
<dbReference type="Proteomes" id="UP001174136">
    <property type="component" value="Unassembled WGS sequence"/>
</dbReference>
<dbReference type="EMBL" id="JAOPHQ010003127">
    <property type="protein sequence ID" value="KAK0144609.1"/>
    <property type="molecule type" value="Genomic_DNA"/>
</dbReference>
<comment type="caution">
    <text evidence="4">The sequence shown here is derived from an EMBL/GenBank/DDBJ whole genome shotgun (WGS) entry which is preliminary data.</text>
</comment>
<dbReference type="GO" id="GO:0008270">
    <property type="term" value="F:zinc ion binding"/>
    <property type="evidence" value="ECO:0007669"/>
    <property type="project" value="UniProtKB-KW"/>
</dbReference>
<evidence type="ECO:0000313" key="4">
    <source>
        <dbReference type="EMBL" id="KAK0144609.1"/>
    </source>
</evidence>
<dbReference type="InterPro" id="IPR036875">
    <property type="entry name" value="Znf_CCHC_sf"/>
</dbReference>
<evidence type="ECO:0000256" key="1">
    <source>
        <dbReference type="PROSITE-ProRule" id="PRU00047"/>
    </source>
</evidence>
<dbReference type="GO" id="GO:0003676">
    <property type="term" value="F:nucleic acid binding"/>
    <property type="evidence" value="ECO:0007669"/>
    <property type="project" value="InterPro"/>
</dbReference>
<reference evidence="4" key="1">
    <citation type="journal article" date="2023" name="Front. Mar. Sci.">
        <title>A new Merluccius polli reference genome to investigate the effects of global change in West African waters.</title>
        <authorList>
            <person name="Mateo J.L."/>
            <person name="Blanco-Fernandez C."/>
            <person name="Garcia-Vazquez E."/>
            <person name="Machado-Schiaffino G."/>
        </authorList>
    </citation>
    <scope>NUCLEOTIDE SEQUENCE</scope>
    <source>
        <strain evidence="4">C29</strain>
        <tissue evidence="4">Fin</tissue>
    </source>
</reference>